<dbReference type="Pfam" id="PF21089">
    <property type="entry name" value="PKS_DH_N"/>
    <property type="match status" value="1"/>
</dbReference>
<evidence type="ECO:0000313" key="11">
    <source>
        <dbReference type="Proteomes" id="UP000019140"/>
    </source>
</evidence>
<dbReference type="PROSITE" id="PS00606">
    <property type="entry name" value="KS3_1"/>
    <property type="match status" value="1"/>
</dbReference>
<feature type="region of interest" description="N-terminal hotdog fold" evidence="7">
    <location>
        <begin position="897"/>
        <end position="1027"/>
    </location>
</feature>
<dbReference type="SUPFAM" id="SSF51735">
    <property type="entry name" value="NAD(P)-binding Rossmann-fold domains"/>
    <property type="match status" value="2"/>
</dbReference>
<dbReference type="PROSITE" id="PS52019">
    <property type="entry name" value="PKS_MFAS_DH"/>
    <property type="match status" value="1"/>
</dbReference>
<dbReference type="GO" id="GO:0004312">
    <property type="term" value="F:fatty acid synthase activity"/>
    <property type="evidence" value="ECO:0007669"/>
    <property type="project" value="TreeGrafter"/>
</dbReference>
<dbReference type="Proteomes" id="UP000019140">
    <property type="component" value="Unassembled WGS sequence"/>
</dbReference>
<dbReference type="InterPro" id="IPR014030">
    <property type="entry name" value="Ketoacyl_synth_N"/>
</dbReference>
<evidence type="ECO:0000256" key="3">
    <source>
        <dbReference type="ARBA" id="ARBA00022679"/>
    </source>
</evidence>
<dbReference type="Pfam" id="PF02801">
    <property type="entry name" value="Ketoacyl-synt_C"/>
    <property type="match status" value="1"/>
</dbReference>
<dbReference type="InterPro" id="IPR013968">
    <property type="entry name" value="PKS_KR"/>
</dbReference>
<dbReference type="PROSITE" id="PS52004">
    <property type="entry name" value="KS3_2"/>
    <property type="match status" value="1"/>
</dbReference>
<dbReference type="GO" id="GO:0006633">
    <property type="term" value="P:fatty acid biosynthetic process"/>
    <property type="evidence" value="ECO:0007669"/>
    <property type="project" value="InterPro"/>
</dbReference>
<keyword evidence="3" id="KW-0808">Transferase</keyword>
<dbReference type="FunFam" id="3.40.366.10:FF:000002">
    <property type="entry name" value="Probable polyketide synthase 2"/>
    <property type="match status" value="1"/>
</dbReference>
<keyword evidence="1" id="KW-0596">Phosphopantetheine</keyword>
<dbReference type="SUPFAM" id="SSF53901">
    <property type="entry name" value="Thiolase-like"/>
    <property type="match status" value="1"/>
</dbReference>
<dbReference type="SMART" id="SM00827">
    <property type="entry name" value="PKS_AT"/>
    <property type="match status" value="1"/>
</dbReference>
<feature type="domain" description="PKS/mFAS DH" evidence="9">
    <location>
        <begin position="897"/>
        <end position="1187"/>
    </location>
</feature>
<feature type="region of interest" description="C-terminal hotdog fold" evidence="7">
    <location>
        <begin position="1045"/>
        <end position="1187"/>
    </location>
</feature>
<proteinExistence type="predicted"/>
<evidence type="ECO:0000313" key="10">
    <source>
        <dbReference type="EMBL" id="ETX07748.1"/>
    </source>
</evidence>
<gene>
    <name evidence="10" type="ORF">ETSY2_09420</name>
</gene>
<dbReference type="InterPro" id="IPR049551">
    <property type="entry name" value="PKS_DH_C"/>
</dbReference>
<dbReference type="CDD" id="cd00833">
    <property type="entry name" value="PKS"/>
    <property type="match status" value="1"/>
</dbReference>
<evidence type="ECO:0000256" key="2">
    <source>
        <dbReference type="ARBA" id="ARBA00022553"/>
    </source>
</evidence>
<dbReference type="InterPro" id="IPR020841">
    <property type="entry name" value="PKS_Beta-ketoAc_synthase_dom"/>
</dbReference>
<dbReference type="SUPFAM" id="SSF55048">
    <property type="entry name" value="Probable ACP-binding domain of malonyl-CoA ACP transacylase"/>
    <property type="match status" value="1"/>
</dbReference>
<dbReference type="InterPro" id="IPR016035">
    <property type="entry name" value="Acyl_Trfase/lysoPLipase"/>
</dbReference>
<keyword evidence="6" id="KW-0511">Multifunctional enzyme</keyword>
<dbReference type="Gene3D" id="3.40.366.10">
    <property type="entry name" value="Malonyl-Coenzyme A Acyl Carrier Protein, domain 2"/>
    <property type="match status" value="1"/>
</dbReference>
<dbReference type="InterPro" id="IPR042104">
    <property type="entry name" value="PKS_dehydratase_sf"/>
</dbReference>
<dbReference type="InterPro" id="IPR001227">
    <property type="entry name" value="Ac_transferase_dom_sf"/>
</dbReference>
<feature type="active site" description="Proton acceptor; for dehydratase activity" evidence="7">
    <location>
        <position position="928"/>
    </location>
</feature>
<protein>
    <recommendedName>
        <fullName evidence="12">Carrier domain-containing protein</fullName>
    </recommendedName>
</protein>
<dbReference type="InterPro" id="IPR049900">
    <property type="entry name" value="PKS_mFAS_DH"/>
</dbReference>
<keyword evidence="11" id="KW-1185">Reference proteome</keyword>
<dbReference type="InterPro" id="IPR018201">
    <property type="entry name" value="Ketoacyl_synth_AS"/>
</dbReference>
<evidence type="ECO:0000256" key="1">
    <source>
        <dbReference type="ARBA" id="ARBA00022450"/>
    </source>
</evidence>
<dbReference type="CDD" id="cd08955">
    <property type="entry name" value="KR_2_FAS_SDR_x"/>
    <property type="match status" value="1"/>
</dbReference>
<dbReference type="SMART" id="SM00822">
    <property type="entry name" value="PKS_KR"/>
    <property type="match status" value="1"/>
</dbReference>
<accession>W4MC24</accession>
<dbReference type="InterPro" id="IPR016039">
    <property type="entry name" value="Thiolase-like"/>
</dbReference>
<dbReference type="InterPro" id="IPR049552">
    <property type="entry name" value="PKS_DH_N"/>
</dbReference>
<feature type="active site" description="Proton donor; for dehydratase activity" evidence="7">
    <location>
        <position position="1104"/>
    </location>
</feature>
<dbReference type="Gene3D" id="3.40.50.720">
    <property type="entry name" value="NAD(P)-binding Rossmann-like Domain"/>
    <property type="match status" value="1"/>
</dbReference>
<dbReference type="PANTHER" id="PTHR43775">
    <property type="entry name" value="FATTY ACID SYNTHASE"/>
    <property type="match status" value="1"/>
</dbReference>
<reference evidence="10 11" key="1">
    <citation type="journal article" date="2014" name="Nature">
        <title>An environmental bacterial taxon with a large and distinct metabolic repertoire.</title>
        <authorList>
            <person name="Wilson M.C."/>
            <person name="Mori T."/>
            <person name="Ruckert C."/>
            <person name="Uria A.R."/>
            <person name="Helf M.J."/>
            <person name="Takada K."/>
            <person name="Gernert C."/>
            <person name="Steffens U.A."/>
            <person name="Heycke N."/>
            <person name="Schmitt S."/>
            <person name="Rinke C."/>
            <person name="Helfrich E.J."/>
            <person name="Brachmann A.O."/>
            <person name="Gurgui C."/>
            <person name="Wakimoto T."/>
            <person name="Kracht M."/>
            <person name="Crusemann M."/>
            <person name="Hentschel U."/>
            <person name="Abe I."/>
            <person name="Matsunaga S."/>
            <person name="Kalinowski J."/>
            <person name="Takeyama H."/>
            <person name="Piel J."/>
        </authorList>
    </citation>
    <scope>NUCLEOTIDE SEQUENCE [LARGE SCALE GENOMIC DNA]</scope>
    <source>
        <strain evidence="11">TSY2</strain>
    </source>
</reference>
<dbReference type="Pfam" id="PF14765">
    <property type="entry name" value="PS-DH"/>
    <property type="match status" value="1"/>
</dbReference>
<feature type="non-terminal residue" evidence="10">
    <location>
        <position position="1736"/>
    </location>
</feature>
<evidence type="ECO:0000259" key="9">
    <source>
        <dbReference type="PROSITE" id="PS52019"/>
    </source>
</evidence>
<dbReference type="InterPro" id="IPR057326">
    <property type="entry name" value="KR_dom"/>
</dbReference>
<dbReference type="InterPro" id="IPR016036">
    <property type="entry name" value="Malonyl_transacylase_ACP-bd"/>
</dbReference>
<dbReference type="Gene3D" id="3.10.129.110">
    <property type="entry name" value="Polyketide synthase dehydratase"/>
    <property type="match status" value="1"/>
</dbReference>
<dbReference type="PANTHER" id="PTHR43775:SF51">
    <property type="entry name" value="INACTIVE PHENOLPHTHIOCEROL SYNTHESIS POLYKETIDE SYNTHASE TYPE I PKS1-RELATED"/>
    <property type="match status" value="1"/>
</dbReference>
<keyword evidence="4" id="KW-0276">Fatty acid metabolism</keyword>
<evidence type="ECO:0000259" key="8">
    <source>
        <dbReference type="PROSITE" id="PS52004"/>
    </source>
</evidence>
<dbReference type="SMART" id="SM00826">
    <property type="entry name" value="PKS_DH"/>
    <property type="match status" value="1"/>
</dbReference>
<evidence type="ECO:0000256" key="7">
    <source>
        <dbReference type="PROSITE-ProRule" id="PRU01363"/>
    </source>
</evidence>
<keyword evidence="2" id="KW-0597">Phosphoprotein</keyword>
<organism evidence="10 11">
    <name type="scientific">Candidatus Entotheonella gemina</name>
    <dbReference type="NCBI Taxonomy" id="1429439"/>
    <lineage>
        <taxon>Bacteria</taxon>
        <taxon>Pseudomonadati</taxon>
        <taxon>Nitrospinota/Tectimicrobiota group</taxon>
        <taxon>Candidatus Tectimicrobiota</taxon>
        <taxon>Candidatus Entotheonellia</taxon>
        <taxon>Candidatus Entotheonellales</taxon>
        <taxon>Candidatus Entotheonellaceae</taxon>
        <taxon>Candidatus Entotheonella</taxon>
    </lineage>
</organism>
<keyword evidence="5" id="KW-0443">Lipid metabolism</keyword>
<dbReference type="Pfam" id="PF00109">
    <property type="entry name" value="ketoacyl-synt"/>
    <property type="match status" value="1"/>
</dbReference>
<dbReference type="Gene3D" id="3.40.47.10">
    <property type="match status" value="1"/>
</dbReference>
<dbReference type="SMART" id="SM00825">
    <property type="entry name" value="PKS_KS"/>
    <property type="match status" value="1"/>
</dbReference>
<dbReference type="Pfam" id="PF08659">
    <property type="entry name" value="KR"/>
    <property type="match status" value="1"/>
</dbReference>
<dbReference type="Gene3D" id="3.30.70.3290">
    <property type="match status" value="1"/>
</dbReference>
<comment type="caution">
    <text evidence="10">The sequence shown here is derived from an EMBL/GenBank/DDBJ whole genome shotgun (WGS) entry which is preliminary data.</text>
</comment>
<dbReference type="FunFam" id="3.40.47.10:FF:000042">
    <property type="entry name" value="Polyketide synthase Pks13"/>
    <property type="match status" value="1"/>
</dbReference>
<dbReference type="InterPro" id="IPR020807">
    <property type="entry name" value="PKS_DH"/>
</dbReference>
<dbReference type="InterPro" id="IPR014031">
    <property type="entry name" value="Ketoacyl_synth_C"/>
</dbReference>
<dbReference type="Pfam" id="PF00698">
    <property type="entry name" value="Acyl_transf_1"/>
    <property type="match status" value="1"/>
</dbReference>
<evidence type="ECO:0000256" key="6">
    <source>
        <dbReference type="ARBA" id="ARBA00023268"/>
    </source>
</evidence>
<dbReference type="InterPro" id="IPR050091">
    <property type="entry name" value="PKS_NRPS_Biosynth_Enz"/>
</dbReference>
<dbReference type="GO" id="GO:0004315">
    <property type="term" value="F:3-oxoacyl-[acyl-carrier-protein] synthase activity"/>
    <property type="evidence" value="ECO:0007669"/>
    <property type="project" value="InterPro"/>
</dbReference>
<dbReference type="SUPFAM" id="SSF52151">
    <property type="entry name" value="FabD/lysophospholipase-like"/>
    <property type="match status" value="1"/>
</dbReference>
<dbReference type="EMBL" id="AZHX01000383">
    <property type="protein sequence ID" value="ETX07748.1"/>
    <property type="molecule type" value="Genomic_DNA"/>
</dbReference>
<dbReference type="InterPro" id="IPR014043">
    <property type="entry name" value="Acyl_transferase_dom"/>
</dbReference>
<sequence>MNASSTTSDIAIIGMACRFPGADTPAAFWRNLCNGVESITFFSSEELAAAGVEPTVLDDPNYVKAAPILSGADQFDATFFAYSPKEATIMDPQHRLFLEVAWEACEDAGYHPETYPGAIGLFAGAGGVLTSYLMAHPGHPALGGQTGGLEHIGNDKDFLATRVAYKLNLTGPVVTVQTACSTSMVAVHLACQSLLNGECDMVLAGAATVRVPHRRGYWVEKGNINSPDGHCRAFDAQAQGTVFGSGVGAVLLKRVERAVADGDPIYAVIKGTAINNDGAHKVSYTASSVAGQARAMVEALTLADVSAETLQYVECHGTGTIVGDPLEIQALTRAFRLYTTDRGFAAVGSVKTNIGHLEQTAGLASLMKTALTLHHGAIPASLHLHTPNPKIDFERSPFYVNTAYCPWPTTDTPRRAAVNSLGLGGTNTFAVLEAAPETRRGLTPVSAPPHLFSLSAKSEPALVAYAERVAAALDDTSESQLADICYTTNVSRSYFSHRFAATTDTIGDLRQHLVAFASGTPPSRDYRHVTSKPPVVFLFTGQGAQYPRMAVELYDTEPVFREALDQCDAGWLGDLDPPLLEILLSQSDSTDRLHETTYTQPALFAVEYALAKLWQSWGVVPDAVIGHSIGELAAACVAGVLEFDDALDLVAQRGRLMQSVSVPGAMAAVFAAETVVQAELLPYAGQVSIAAVNSPQNTVISGDREAVSDVINVLRAKGIPSRALAVSHAFHSPLMEPILDAFETIARDISYRAPRIPLVSNVTGDWLETAPDASYWREHIRQPVRFAHGLQTVASKWDRAVWVEIGPGRSLLSIGQQGVPHADATWLASLDPRQPGRQTLMESLKALYLVGVPIDWQGVHREGHRCALPTYPFQRQRYWLDPAPPYPALGIRATPSHALRGSRLRSGLDAAQFEALYGVEQLPYLADHRIYDWLVLPTTAGLEAAMAAGQVIFNTADLRLDHLIYHEAMVLPDASPRLVQLILTPQGPHRAAFELLSAAQPTAGEPHGEDDWRRHMSGVLQVDLSDGESPRIESFSATVIQARCPRQITPAHYYVRVRAMGLDYGSAFQGIQQLWQGDGEALSFVRLPPHVNGEAEGLHPAFLDACLHIYPALAEDDGKPAYLPIGIDRFRVYRPGVTEVWVHAVSRDRTAETQTLRLDLHLYDTEHNLVAILEGLTVRRLPPGALKPPEGAANVTQWLYQVRWAAQPRLPALPSETTTHDPVAWLLFADASGMAEALARQLEQRGDHCYLIRPDRDLTQQSPRSWGINPTHVEDFHRLIRELSASEPLACRGVIYLWGLDLPSIRDLTPQRLIEAEAMGIGGALFLIQALAEARLPGHFVPQLWMVTRQAQHPDDLPTHVIEAMQAPLWGLGRVVPLEYPRMWGGLIDLPAAEPAWLEDDCQALLAEILQPSPLSGEDQIILRRDLRFVPRLVPALAESTESDGLPSHAEGTYLITGGTGMLGLHIAQWLADRPGTCDLVLTSRRGAQSMTQVSMSALQASGARVHVMQADMTVTADVQRVIDDIQRNLPPLRGVIHCAGLLDDGVLSQMDWDKFTRVTAPKIRGGWLLHHVTQTMELDFFVLSSSILSLTGSAGQANYTAGNAFLDALTQHRRTLGLPSMTINWGPWEDAGLATASGDRGKAIWQARGTQYIPAEDGMRVFDHLMQHPVDHAAVTITDWAIYLDQFADPPPFYAVLLRQVGVRRSPKLLRDRESLQSRLQQAPPTEHRDLLLEV</sequence>
<evidence type="ECO:0000256" key="5">
    <source>
        <dbReference type="ARBA" id="ARBA00023098"/>
    </source>
</evidence>
<name>W4MC24_9BACT</name>
<dbReference type="InterPro" id="IPR036291">
    <property type="entry name" value="NAD(P)-bd_dom_sf"/>
</dbReference>
<evidence type="ECO:0008006" key="12">
    <source>
        <dbReference type="Google" id="ProtNLM"/>
    </source>
</evidence>
<dbReference type="HOGENOM" id="CLU_000022_35_4_7"/>
<feature type="domain" description="Ketosynthase family 3 (KS3)" evidence="8">
    <location>
        <begin position="7"/>
        <end position="434"/>
    </location>
</feature>
<dbReference type="Pfam" id="PF22621">
    <property type="entry name" value="CurL-like_PKS_C"/>
    <property type="match status" value="1"/>
</dbReference>
<evidence type="ECO:0000256" key="4">
    <source>
        <dbReference type="ARBA" id="ARBA00022832"/>
    </source>
</evidence>